<dbReference type="AlphaFoldDB" id="A0A180GY59"/>
<dbReference type="Pfam" id="PF18758">
    <property type="entry name" value="KDZ"/>
    <property type="match status" value="1"/>
</dbReference>
<evidence type="ECO:0000256" key="1">
    <source>
        <dbReference type="SAM" id="MobiDB-lite"/>
    </source>
</evidence>
<feature type="domain" description="CxC1-like cysteine cluster associated with KDZ transposases" evidence="2">
    <location>
        <begin position="138"/>
        <end position="240"/>
    </location>
</feature>
<dbReference type="EnsemblFungi" id="PTTG_12763-t43_1">
    <property type="protein sequence ID" value="PTTG_12763-t43_1-p1"/>
    <property type="gene ID" value="PTTG_12763"/>
</dbReference>
<feature type="compositionally biased region" description="Polar residues" evidence="1">
    <location>
        <begin position="44"/>
        <end position="53"/>
    </location>
</feature>
<reference evidence="3" key="2">
    <citation type="submission" date="2016-05" db="EMBL/GenBank/DDBJ databases">
        <title>Comparative analysis highlights variable genome content of wheat rusts and divergence of the mating loci.</title>
        <authorList>
            <person name="Cuomo C.A."/>
            <person name="Bakkeren G."/>
            <person name="Szabo L."/>
            <person name="Khalil H."/>
            <person name="Joly D."/>
            <person name="Goldberg J."/>
            <person name="Young S."/>
            <person name="Zeng Q."/>
            <person name="Fellers J."/>
        </authorList>
    </citation>
    <scope>NUCLEOTIDE SEQUENCE [LARGE SCALE GENOMIC DNA]</scope>
    <source>
        <strain evidence="3">1-1 BBBD Race 1</strain>
    </source>
</reference>
<feature type="region of interest" description="Disordered" evidence="1">
    <location>
        <begin position="1"/>
        <end position="26"/>
    </location>
</feature>
<dbReference type="VEuPathDB" id="FungiDB:PTTG_12763"/>
<feature type="region of interest" description="Disordered" evidence="1">
    <location>
        <begin position="39"/>
        <end position="61"/>
    </location>
</feature>
<dbReference type="EMBL" id="ADAS02000016">
    <property type="protein sequence ID" value="OAV96943.1"/>
    <property type="molecule type" value="Genomic_DNA"/>
</dbReference>
<reference evidence="3" key="1">
    <citation type="submission" date="2009-11" db="EMBL/GenBank/DDBJ databases">
        <authorList>
            <consortium name="The Broad Institute Genome Sequencing Platform"/>
            <person name="Ward D."/>
            <person name="Feldgarden M."/>
            <person name="Earl A."/>
            <person name="Young S.K."/>
            <person name="Zeng Q."/>
            <person name="Koehrsen M."/>
            <person name="Alvarado L."/>
            <person name="Berlin A."/>
            <person name="Bochicchio J."/>
            <person name="Borenstein D."/>
            <person name="Chapman S.B."/>
            <person name="Chen Z."/>
            <person name="Engels R."/>
            <person name="Freedman E."/>
            <person name="Gellesch M."/>
            <person name="Goldberg J."/>
            <person name="Griggs A."/>
            <person name="Gujja S."/>
            <person name="Heilman E."/>
            <person name="Heiman D."/>
            <person name="Hepburn T."/>
            <person name="Howarth C."/>
            <person name="Jen D."/>
            <person name="Larson L."/>
            <person name="Lewis B."/>
            <person name="Mehta T."/>
            <person name="Park D."/>
            <person name="Pearson M."/>
            <person name="Roberts A."/>
            <person name="Saif S."/>
            <person name="Shea T."/>
            <person name="Shenoy N."/>
            <person name="Sisk P."/>
            <person name="Stolte C."/>
            <person name="Sykes S."/>
            <person name="Thomson T."/>
            <person name="Walk T."/>
            <person name="White J."/>
            <person name="Yandava C."/>
            <person name="Izard J."/>
            <person name="Baranova O.V."/>
            <person name="Blanton J.M."/>
            <person name="Tanner A.C."/>
            <person name="Dewhirst F.E."/>
            <person name="Haas B."/>
            <person name="Nusbaum C."/>
            <person name="Birren B."/>
        </authorList>
    </citation>
    <scope>NUCLEOTIDE SEQUENCE [LARGE SCALE GENOMIC DNA]</scope>
    <source>
        <strain evidence="3">1-1 BBBD Race 1</strain>
    </source>
</reference>
<proteinExistence type="predicted"/>
<dbReference type="InterPro" id="IPR040521">
    <property type="entry name" value="KDZ"/>
</dbReference>
<dbReference type="PANTHER" id="PTHR33096">
    <property type="entry name" value="CXC2 DOMAIN-CONTAINING PROTEIN"/>
    <property type="match status" value="1"/>
</dbReference>
<dbReference type="OrthoDB" id="2498701at2759"/>
<dbReference type="Pfam" id="PF18802">
    <property type="entry name" value="CxC1"/>
    <property type="match status" value="1"/>
</dbReference>
<protein>
    <submittedName>
        <fullName evidence="4">CxC1 domain-containing protein</fullName>
    </submittedName>
</protein>
<sequence length="545" mass="62671">MPTTRFRFKSADRAQRLRRQRNAERDAETLARLRQHELSDRIRQQNSHNQYNPADQPVENAMDYDAPFPAHNDEAVDLADTIGSHEWVDLVEEPLDEIDLAMASERERHRHQARNFNWNALLNQLYPEYMKLKGATQNWAGPNCYNDFHRCTSTYQNKTRRSVDFIGIHGQARQTFTFCECTLDAVKLLQLGYIAASPVQPQTAFSLPLLIFHNHLWNRCHVGALPFMEALNQFLEPRSQRLYAKKGTHARPLRKPFSAAVDLFRQLEEKTDKLIFNVLKMSRQDKLAHNACPACFGPETLNSSEYSDLTRNKLIVCLDGNFQHRHQTKASRNDEQVRIPPTFLRPSAVDEASQEICASETLGMTDDQTDRCTESHKAADDKRNESTWKGCDDTGLMGCCCRHDAVLYFANIYKSGEKRHFPMAIIKKLLADIDPDRPVGFLYDIGCSLDKYIRRHGLLPQDQDRIKFGTSVFHAYVHNWTCQLDYHPRFNEGWGLSDGEGLERLWSGLSPLVSPLRYATRTHRLGAISHKAKHHNSRGIKQLGL</sequence>
<feature type="compositionally biased region" description="Basic and acidic residues" evidence="1">
    <location>
        <begin position="9"/>
        <end position="26"/>
    </location>
</feature>
<reference evidence="4 5" key="3">
    <citation type="journal article" date="2017" name="G3 (Bethesda)">
        <title>Comparative analysis highlights variable genome content of wheat rusts and divergence of the mating loci.</title>
        <authorList>
            <person name="Cuomo C.A."/>
            <person name="Bakkeren G."/>
            <person name="Khalil H.B."/>
            <person name="Panwar V."/>
            <person name="Joly D."/>
            <person name="Linning R."/>
            <person name="Sakthikumar S."/>
            <person name="Song X."/>
            <person name="Adiconis X."/>
            <person name="Fan L."/>
            <person name="Goldberg J.M."/>
            <person name="Levin J.Z."/>
            <person name="Young S."/>
            <person name="Zeng Q."/>
            <person name="Anikster Y."/>
            <person name="Bruce M."/>
            <person name="Wang M."/>
            <person name="Yin C."/>
            <person name="McCallum B."/>
            <person name="Szabo L.J."/>
            <person name="Hulbert S."/>
            <person name="Chen X."/>
            <person name="Fellers J.P."/>
        </authorList>
    </citation>
    <scope>NUCLEOTIDE SEQUENCE</scope>
    <source>
        <strain evidence="5">Isolate 1-1 / race 1 (BBBD)</strain>
        <strain evidence="4">isolate 1-1 / race 1 (BBBD)</strain>
    </source>
</reference>
<evidence type="ECO:0000313" key="3">
    <source>
        <dbReference type="EMBL" id="OAV96943.1"/>
    </source>
</evidence>
<name>A0A180GY59_PUCT1</name>
<dbReference type="Proteomes" id="UP000005240">
    <property type="component" value="Unassembled WGS sequence"/>
</dbReference>
<accession>A0A180GY59</accession>
<gene>
    <name evidence="3" type="ORF">PTTG_12763</name>
</gene>
<evidence type="ECO:0000313" key="4">
    <source>
        <dbReference type="EnsemblFungi" id="PTTG_12763-t43_1-p1"/>
    </source>
</evidence>
<dbReference type="InterPro" id="IPR041320">
    <property type="entry name" value="CxC1"/>
</dbReference>
<dbReference type="PANTHER" id="PTHR33096:SF1">
    <property type="entry name" value="CXC1-LIKE CYSTEINE CLUSTER ASSOCIATED WITH KDZ TRANSPOSASES DOMAIN-CONTAINING PROTEIN"/>
    <property type="match status" value="1"/>
</dbReference>
<organism evidence="3">
    <name type="scientific">Puccinia triticina (isolate 1-1 / race 1 (BBBD))</name>
    <name type="common">Brown leaf rust fungus</name>
    <dbReference type="NCBI Taxonomy" id="630390"/>
    <lineage>
        <taxon>Eukaryota</taxon>
        <taxon>Fungi</taxon>
        <taxon>Dikarya</taxon>
        <taxon>Basidiomycota</taxon>
        <taxon>Pucciniomycotina</taxon>
        <taxon>Pucciniomycetes</taxon>
        <taxon>Pucciniales</taxon>
        <taxon>Pucciniaceae</taxon>
        <taxon>Puccinia</taxon>
    </lineage>
</organism>
<reference evidence="4" key="4">
    <citation type="submission" date="2025-05" db="UniProtKB">
        <authorList>
            <consortium name="EnsemblFungi"/>
        </authorList>
    </citation>
    <scope>IDENTIFICATION</scope>
    <source>
        <strain evidence="4">isolate 1-1 / race 1 (BBBD)</strain>
    </source>
</reference>
<evidence type="ECO:0000313" key="5">
    <source>
        <dbReference type="Proteomes" id="UP000005240"/>
    </source>
</evidence>
<keyword evidence="5" id="KW-1185">Reference proteome</keyword>
<evidence type="ECO:0000259" key="2">
    <source>
        <dbReference type="Pfam" id="PF18802"/>
    </source>
</evidence>
<dbReference type="STRING" id="630390.A0A180GY59"/>